<accession>A0ACC2LRG0</accession>
<comment type="caution">
    <text evidence="1">The sequence shown here is derived from an EMBL/GenBank/DDBJ whole genome shotgun (WGS) entry which is preliminary data.</text>
</comment>
<dbReference type="Proteomes" id="UP001234297">
    <property type="component" value="Chromosome 3"/>
</dbReference>
<name>A0ACC2LRG0_PERAE</name>
<evidence type="ECO:0000313" key="2">
    <source>
        <dbReference type="Proteomes" id="UP001234297"/>
    </source>
</evidence>
<dbReference type="EMBL" id="CM056811">
    <property type="protein sequence ID" value="KAJ8635989.1"/>
    <property type="molecule type" value="Genomic_DNA"/>
</dbReference>
<reference evidence="1 2" key="1">
    <citation type="journal article" date="2022" name="Hortic Res">
        <title>A haplotype resolved chromosomal level avocado genome allows analysis of novel avocado genes.</title>
        <authorList>
            <person name="Nath O."/>
            <person name="Fletcher S.J."/>
            <person name="Hayward A."/>
            <person name="Shaw L.M."/>
            <person name="Masouleh A.K."/>
            <person name="Furtado A."/>
            <person name="Henry R.J."/>
            <person name="Mitter N."/>
        </authorList>
    </citation>
    <scope>NUCLEOTIDE SEQUENCE [LARGE SCALE GENOMIC DNA]</scope>
    <source>
        <strain evidence="2">cv. Hass</strain>
    </source>
</reference>
<protein>
    <submittedName>
        <fullName evidence="1">Uncharacterized protein</fullName>
    </submittedName>
</protein>
<proteinExistence type="predicted"/>
<sequence>MPPSQVAVGLRTQLLPPRDYGWRASRGPISIQRMASGSGPGCRRVRHSTLASRDSSEFYTGSGYRKHVISAFEPGCRRDMVYAFDPGCRRVRHVGPAFGRFHIRGHPVGPTSIRRMASNSGSSCRGPVVSASEPGTQPLLLSQVDIGPRSPTSTGYQIEGVPWALFPSGAWPLPSGQVAVGTRPLPPRDSGEFTTGSGMQVMPPRDFGLLWAQA</sequence>
<organism evidence="1 2">
    <name type="scientific">Persea americana</name>
    <name type="common">Avocado</name>
    <dbReference type="NCBI Taxonomy" id="3435"/>
    <lineage>
        <taxon>Eukaryota</taxon>
        <taxon>Viridiplantae</taxon>
        <taxon>Streptophyta</taxon>
        <taxon>Embryophyta</taxon>
        <taxon>Tracheophyta</taxon>
        <taxon>Spermatophyta</taxon>
        <taxon>Magnoliopsida</taxon>
        <taxon>Magnoliidae</taxon>
        <taxon>Laurales</taxon>
        <taxon>Lauraceae</taxon>
        <taxon>Persea</taxon>
    </lineage>
</organism>
<evidence type="ECO:0000313" key="1">
    <source>
        <dbReference type="EMBL" id="KAJ8635989.1"/>
    </source>
</evidence>
<keyword evidence="2" id="KW-1185">Reference proteome</keyword>
<gene>
    <name evidence="1" type="ORF">MRB53_010256</name>
</gene>